<organism evidence="2 3">
    <name type="scientific">Morchella conica CCBAS932</name>
    <dbReference type="NCBI Taxonomy" id="1392247"/>
    <lineage>
        <taxon>Eukaryota</taxon>
        <taxon>Fungi</taxon>
        <taxon>Dikarya</taxon>
        <taxon>Ascomycota</taxon>
        <taxon>Pezizomycotina</taxon>
        <taxon>Pezizomycetes</taxon>
        <taxon>Pezizales</taxon>
        <taxon>Morchellaceae</taxon>
        <taxon>Morchella</taxon>
    </lineage>
</organism>
<evidence type="ECO:0008006" key="4">
    <source>
        <dbReference type="Google" id="ProtNLM"/>
    </source>
</evidence>
<dbReference type="AlphaFoldDB" id="A0A3N4KD79"/>
<dbReference type="Proteomes" id="UP000277580">
    <property type="component" value="Unassembled WGS sequence"/>
</dbReference>
<proteinExistence type="predicted"/>
<reference evidence="2 3" key="1">
    <citation type="journal article" date="2018" name="Nat. Ecol. Evol.">
        <title>Pezizomycetes genomes reveal the molecular basis of ectomycorrhizal truffle lifestyle.</title>
        <authorList>
            <person name="Murat C."/>
            <person name="Payen T."/>
            <person name="Noel B."/>
            <person name="Kuo A."/>
            <person name="Morin E."/>
            <person name="Chen J."/>
            <person name="Kohler A."/>
            <person name="Krizsan K."/>
            <person name="Balestrini R."/>
            <person name="Da Silva C."/>
            <person name="Montanini B."/>
            <person name="Hainaut M."/>
            <person name="Levati E."/>
            <person name="Barry K.W."/>
            <person name="Belfiori B."/>
            <person name="Cichocki N."/>
            <person name="Clum A."/>
            <person name="Dockter R.B."/>
            <person name="Fauchery L."/>
            <person name="Guy J."/>
            <person name="Iotti M."/>
            <person name="Le Tacon F."/>
            <person name="Lindquist E.A."/>
            <person name="Lipzen A."/>
            <person name="Malagnac F."/>
            <person name="Mello A."/>
            <person name="Molinier V."/>
            <person name="Miyauchi S."/>
            <person name="Poulain J."/>
            <person name="Riccioni C."/>
            <person name="Rubini A."/>
            <person name="Sitrit Y."/>
            <person name="Splivallo R."/>
            <person name="Traeger S."/>
            <person name="Wang M."/>
            <person name="Zifcakova L."/>
            <person name="Wipf D."/>
            <person name="Zambonelli A."/>
            <person name="Paolocci F."/>
            <person name="Nowrousian M."/>
            <person name="Ottonello S."/>
            <person name="Baldrian P."/>
            <person name="Spatafora J.W."/>
            <person name="Henrissat B."/>
            <person name="Nagy L.G."/>
            <person name="Aury J.M."/>
            <person name="Wincker P."/>
            <person name="Grigoriev I.V."/>
            <person name="Bonfante P."/>
            <person name="Martin F.M."/>
        </authorList>
    </citation>
    <scope>NUCLEOTIDE SEQUENCE [LARGE SCALE GENOMIC DNA]</scope>
    <source>
        <strain evidence="2 3">CCBAS932</strain>
    </source>
</reference>
<sequence>MRFPDTRRDIRWQNLNMFPITILLFIFNLVNIGVTSAYIGTYDLYVNPLSISIICTCVISIIHTFVDILVIPHNKLSPIYVTIMSSFYTLFWTGAVIISGISMAFGLSYGECNAYYYDYYMYRDTNSTGCPMLITTFVFSVFTLVLYVSALCVGAIALGRFQKMALGRQRASYAVENYQPNYSQRGKFPGCLGRVSVVHIHGR</sequence>
<accession>A0A3N4KD79</accession>
<gene>
    <name evidence="2" type="ORF">P167DRAFT_344089</name>
</gene>
<feature type="transmembrane region" description="Helical" evidence="1">
    <location>
        <begin position="45"/>
        <end position="66"/>
    </location>
</feature>
<feature type="transmembrane region" description="Helical" evidence="1">
    <location>
        <begin position="20"/>
        <end position="39"/>
    </location>
</feature>
<dbReference type="InParanoid" id="A0A3N4KD79"/>
<dbReference type="OrthoDB" id="5399282at2759"/>
<feature type="transmembrane region" description="Helical" evidence="1">
    <location>
        <begin position="130"/>
        <end position="158"/>
    </location>
</feature>
<keyword evidence="1" id="KW-0812">Transmembrane</keyword>
<evidence type="ECO:0000256" key="1">
    <source>
        <dbReference type="SAM" id="Phobius"/>
    </source>
</evidence>
<name>A0A3N4KD79_9PEZI</name>
<feature type="transmembrane region" description="Helical" evidence="1">
    <location>
        <begin position="87"/>
        <end position="110"/>
    </location>
</feature>
<dbReference type="EMBL" id="ML119163">
    <property type="protein sequence ID" value="RPB08466.1"/>
    <property type="molecule type" value="Genomic_DNA"/>
</dbReference>
<keyword evidence="1" id="KW-0472">Membrane</keyword>
<protein>
    <recommendedName>
        <fullName evidence="4">MARVEL domain-containing protein</fullName>
    </recommendedName>
</protein>
<evidence type="ECO:0000313" key="3">
    <source>
        <dbReference type="Proteomes" id="UP000277580"/>
    </source>
</evidence>
<evidence type="ECO:0000313" key="2">
    <source>
        <dbReference type="EMBL" id="RPB08466.1"/>
    </source>
</evidence>
<keyword evidence="1" id="KW-1133">Transmembrane helix</keyword>
<keyword evidence="3" id="KW-1185">Reference proteome</keyword>